<dbReference type="CDD" id="cd06261">
    <property type="entry name" value="TM_PBP2"/>
    <property type="match status" value="1"/>
</dbReference>
<dbReference type="InterPro" id="IPR051393">
    <property type="entry name" value="ABC_transporter_permease"/>
</dbReference>
<reference evidence="9" key="2">
    <citation type="submission" date="2020-09" db="EMBL/GenBank/DDBJ databases">
        <authorList>
            <person name="Sun Q."/>
            <person name="Zhou Y."/>
        </authorList>
    </citation>
    <scope>NUCLEOTIDE SEQUENCE</scope>
    <source>
        <strain evidence="9">CGMCC 1.15178</strain>
    </source>
</reference>
<reference evidence="9" key="1">
    <citation type="journal article" date="2014" name="Int. J. Syst. Evol. Microbiol.">
        <title>Complete genome sequence of Corynebacterium casei LMG S-19264T (=DSM 44701T), isolated from a smear-ripened cheese.</title>
        <authorList>
            <consortium name="US DOE Joint Genome Institute (JGI-PGF)"/>
            <person name="Walter F."/>
            <person name="Albersmeier A."/>
            <person name="Kalinowski J."/>
            <person name="Ruckert C."/>
        </authorList>
    </citation>
    <scope>NUCLEOTIDE SEQUENCE</scope>
    <source>
        <strain evidence="9">CGMCC 1.15178</strain>
    </source>
</reference>
<accession>A0A917DP07</accession>
<proteinExistence type="inferred from homology"/>
<keyword evidence="4 7" id="KW-0812">Transmembrane</keyword>
<evidence type="ECO:0000256" key="2">
    <source>
        <dbReference type="ARBA" id="ARBA00022448"/>
    </source>
</evidence>
<dbReference type="Pfam" id="PF00528">
    <property type="entry name" value="BPD_transp_1"/>
    <property type="match status" value="1"/>
</dbReference>
<keyword evidence="6 7" id="KW-0472">Membrane</keyword>
<feature type="transmembrane region" description="Helical" evidence="7">
    <location>
        <begin position="215"/>
        <end position="235"/>
    </location>
</feature>
<name>A0A917DP07_9BACL</name>
<keyword evidence="2 7" id="KW-0813">Transport</keyword>
<keyword evidence="3" id="KW-1003">Cell membrane</keyword>
<evidence type="ECO:0000256" key="7">
    <source>
        <dbReference type="RuleBase" id="RU363032"/>
    </source>
</evidence>
<dbReference type="Gene3D" id="1.10.3720.10">
    <property type="entry name" value="MetI-like"/>
    <property type="match status" value="1"/>
</dbReference>
<keyword evidence="10" id="KW-1185">Reference proteome</keyword>
<feature type="transmembrane region" description="Helical" evidence="7">
    <location>
        <begin position="12"/>
        <end position="36"/>
    </location>
</feature>
<dbReference type="GO" id="GO:0005886">
    <property type="term" value="C:plasma membrane"/>
    <property type="evidence" value="ECO:0007669"/>
    <property type="project" value="UniProtKB-SubCell"/>
</dbReference>
<comment type="caution">
    <text evidence="9">The sequence shown here is derived from an EMBL/GenBank/DDBJ whole genome shotgun (WGS) entry which is preliminary data.</text>
</comment>
<comment type="similarity">
    <text evidence="7">Belongs to the binding-protein-dependent transport system permease family.</text>
</comment>
<dbReference type="GO" id="GO:0055085">
    <property type="term" value="P:transmembrane transport"/>
    <property type="evidence" value="ECO:0007669"/>
    <property type="project" value="InterPro"/>
</dbReference>
<dbReference type="AlphaFoldDB" id="A0A917DP07"/>
<evidence type="ECO:0000313" key="9">
    <source>
        <dbReference type="EMBL" id="GGD56207.1"/>
    </source>
</evidence>
<protein>
    <submittedName>
        <fullName evidence="9">Lactose ABC transporter permease</fullName>
    </submittedName>
</protein>
<evidence type="ECO:0000256" key="4">
    <source>
        <dbReference type="ARBA" id="ARBA00022692"/>
    </source>
</evidence>
<evidence type="ECO:0000313" key="10">
    <source>
        <dbReference type="Proteomes" id="UP000612456"/>
    </source>
</evidence>
<evidence type="ECO:0000259" key="8">
    <source>
        <dbReference type="PROSITE" id="PS50928"/>
    </source>
</evidence>
<feature type="transmembrane region" description="Helical" evidence="7">
    <location>
        <begin position="152"/>
        <end position="172"/>
    </location>
</feature>
<gene>
    <name evidence="9" type="ORF">GCM10010911_12430</name>
</gene>
<feature type="domain" description="ABC transmembrane type-1" evidence="8">
    <location>
        <begin position="74"/>
        <end position="296"/>
    </location>
</feature>
<feature type="transmembrane region" description="Helical" evidence="7">
    <location>
        <begin position="275"/>
        <end position="297"/>
    </location>
</feature>
<organism evidence="9 10">
    <name type="scientific">Paenibacillus nasutitermitis</name>
    <dbReference type="NCBI Taxonomy" id="1652958"/>
    <lineage>
        <taxon>Bacteria</taxon>
        <taxon>Bacillati</taxon>
        <taxon>Bacillota</taxon>
        <taxon>Bacilli</taxon>
        <taxon>Bacillales</taxon>
        <taxon>Paenibacillaceae</taxon>
        <taxon>Paenibacillus</taxon>
    </lineage>
</organism>
<dbReference type="PANTHER" id="PTHR30193:SF37">
    <property type="entry name" value="INNER MEMBRANE ABC TRANSPORTER PERMEASE PROTEIN YCJO"/>
    <property type="match status" value="1"/>
</dbReference>
<dbReference type="InterPro" id="IPR000515">
    <property type="entry name" value="MetI-like"/>
</dbReference>
<evidence type="ECO:0000256" key="6">
    <source>
        <dbReference type="ARBA" id="ARBA00023136"/>
    </source>
</evidence>
<dbReference type="Proteomes" id="UP000612456">
    <property type="component" value="Unassembled WGS sequence"/>
</dbReference>
<dbReference type="SUPFAM" id="SSF161098">
    <property type="entry name" value="MetI-like"/>
    <property type="match status" value="1"/>
</dbReference>
<evidence type="ECO:0000256" key="1">
    <source>
        <dbReference type="ARBA" id="ARBA00004651"/>
    </source>
</evidence>
<feature type="transmembrane region" description="Helical" evidence="7">
    <location>
        <begin position="108"/>
        <end position="132"/>
    </location>
</feature>
<keyword evidence="5 7" id="KW-1133">Transmembrane helix</keyword>
<dbReference type="PROSITE" id="PS50928">
    <property type="entry name" value="ABC_TM1"/>
    <property type="match status" value="1"/>
</dbReference>
<evidence type="ECO:0000256" key="3">
    <source>
        <dbReference type="ARBA" id="ARBA00022475"/>
    </source>
</evidence>
<dbReference type="RefSeq" id="WP_188990112.1">
    <property type="nucleotide sequence ID" value="NZ_BMHP01000001.1"/>
</dbReference>
<dbReference type="EMBL" id="BMHP01000001">
    <property type="protein sequence ID" value="GGD56207.1"/>
    <property type="molecule type" value="Genomic_DNA"/>
</dbReference>
<dbReference type="PANTHER" id="PTHR30193">
    <property type="entry name" value="ABC TRANSPORTER PERMEASE PROTEIN"/>
    <property type="match status" value="1"/>
</dbReference>
<comment type="subcellular location">
    <subcellularLocation>
        <location evidence="1 7">Cell membrane</location>
        <topology evidence="1 7">Multi-pass membrane protein</topology>
    </subcellularLocation>
</comment>
<evidence type="ECO:0000256" key="5">
    <source>
        <dbReference type="ARBA" id="ARBA00022989"/>
    </source>
</evidence>
<sequence>MKNTSAGYSRKIQIWPYLFALPFVLSYLAFQLYPVIYSFFLSLYDWNGVSDKEFIGFGNYSDLLLRDPLFWKSLWNTIIIMLLAIPLTIGIGLLLANLTFQLVKGKRFFQTAIFTPYITTPVAIGFIFSYMFDWQSGILNQILLKLGLLGEPYYWLQTPFTAQCIIALMFIWKNFGYFMTIYLAGMTAIPQDVYEAAKMDGSSSRNTFFKITLPLLKNISIFLIVTTIITGFQLFDEPKLLYGGWSANSVGGPDNAALTVIWKFVDNTFISDSRLGYGSAIAYSLFVFIVLFSLISYRVTAGKADKK</sequence>
<dbReference type="InterPro" id="IPR035906">
    <property type="entry name" value="MetI-like_sf"/>
</dbReference>
<feature type="transmembrane region" description="Helical" evidence="7">
    <location>
        <begin position="74"/>
        <end position="96"/>
    </location>
</feature>